<keyword evidence="1 4" id="KW-0808">Transferase</keyword>
<evidence type="ECO:0000256" key="2">
    <source>
        <dbReference type="ARBA" id="ARBA00023315"/>
    </source>
</evidence>
<feature type="domain" description="Trichothecene 3-O-acetyltransferase-like N-terminal" evidence="3">
    <location>
        <begin position="21"/>
        <end position="175"/>
    </location>
</feature>
<keyword evidence="2" id="KW-0012">Acyltransferase</keyword>
<dbReference type="PANTHER" id="PTHR31896">
    <property type="entry name" value="FAMILY REGULATORY PROTEIN, PUTATIVE (AFU_ORTHOLOGUE AFUA_3G14730)-RELATED"/>
    <property type="match status" value="1"/>
</dbReference>
<dbReference type="PANTHER" id="PTHR31896:SF64">
    <property type="entry name" value="TRICHOTHECENE 3-O-ACETYLTRANSFERASE"/>
    <property type="match status" value="1"/>
</dbReference>
<dbReference type="InterPro" id="IPR023213">
    <property type="entry name" value="CAT-like_dom_sf"/>
</dbReference>
<evidence type="ECO:0000256" key="1">
    <source>
        <dbReference type="ARBA" id="ARBA00022679"/>
    </source>
</evidence>
<protein>
    <submittedName>
        <fullName evidence="4">Trichothecene 3-O-acetyltransferase</fullName>
    </submittedName>
</protein>
<evidence type="ECO:0000313" key="4">
    <source>
        <dbReference type="EMBL" id="GFF56704.1"/>
    </source>
</evidence>
<dbReference type="GO" id="GO:0016746">
    <property type="term" value="F:acyltransferase activity"/>
    <property type="evidence" value="ECO:0007669"/>
    <property type="project" value="UniProtKB-KW"/>
</dbReference>
<dbReference type="InterPro" id="IPR051283">
    <property type="entry name" value="Sec_Metabolite_Acyltrans"/>
</dbReference>
<accession>A0A8H3SDJ2</accession>
<dbReference type="Pfam" id="PF22664">
    <property type="entry name" value="TRI-like_N"/>
    <property type="match status" value="1"/>
</dbReference>
<name>A0A8H3SDJ2_9EURO</name>
<reference evidence="4 5" key="1">
    <citation type="submission" date="2020-01" db="EMBL/GenBank/DDBJ databases">
        <title>Draft genome sequence of Aspergillus udagawae IFM 46972.</title>
        <authorList>
            <person name="Takahashi H."/>
            <person name="Yaguchi T."/>
        </authorList>
    </citation>
    <scope>NUCLEOTIDE SEQUENCE [LARGE SCALE GENOMIC DNA]</scope>
    <source>
        <strain evidence="4 5">IFM 46972</strain>
    </source>
</reference>
<dbReference type="AlphaFoldDB" id="A0A8H3SDJ2"/>
<dbReference type="InterPro" id="IPR054710">
    <property type="entry name" value="Tri101-like_N"/>
</dbReference>
<sequence>MTYPCVMDECLDIFGQQTFTINIQSCFCFPLDDASPSAHSVIIDTLARGLERLRASFPWLSGQVVNEGSGDGDTGRFMIRPLENLPQLVVKNLQHDPRVATMKVLRRANFPMSMLDQDTLAPRKIFPEDSSEPAPVFLVQANFVVGGLLLTFVAQHNAMDATGLGHIIGLFSKACRNEPFNDHELRDTNLPRPNIVPLLKQSDMMGAELDRYIVTTAPYSTPSEARGSLPPKCIWTSFKFSPRSLKRLKSTAMGSLSTPSFVSTDDALTAFIWQSVARVRLLRLDPSVRSTLMRAVDVRSPLGISPFYPGPIQSNVYTEFTLQGLVEESLGGVALELRSALDDKSRLNHHTRAITTFLSHTSDKNIFSFSAKLDTTTDLILSSWAKVESYCYDFSLGLGLPEAVRKPRCNEVEGLTFLLPKTPEGEVVVALCLRGEDIERLQSDVDFINYAEYIG</sequence>
<gene>
    <name evidence="4" type="ORF">IFM46972_10584</name>
</gene>
<comment type="caution">
    <text evidence="4">The sequence shown here is derived from an EMBL/GenBank/DDBJ whole genome shotgun (WGS) entry which is preliminary data.</text>
</comment>
<dbReference type="EMBL" id="BLKC01000140">
    <property type="protein sequence ID" value="GFF56704.1"/>
    <property type="molecule type" value="Genomic_DNA"/>
</dbReference>
<proteinExistence type="predicted"/>
<evidence type="ECO:0000313" key="5">
    <source>
        <dbReference type="Proteomes" id="UP000465221"/>
    </source>
</evidence>
<dbReference type="Gene3D" id="3.30.559.10">
    <property type="entry name" value="Chloramphenicol acetyltransferase-like domain"/>
    <property type="match status" value="2"/>
</dbReference>
<evidence type="ECO:0000259" key="3">
    <source>
        <dbReference type="Pfam" id="PF22664"/>
    </source>
</evidence>
<organism evidence="4 5">
    <name type="scientific">Aspergillus udagawae</name>
    <dbReference type="NCBI Taxonomy" id="91492"/>
    <lineage>
        <taxon>Eukaryota</taxon>
        <taxon>Fungi</taxon>
        <taxon>Dikarya</taxon>
        <taxon>Ascomycota</taxon>
        <taxon>Pezizomycotina</taxon>
        <taxon>Eurotiomycetes</taxon>
        <taxon>Eurotiomycetidae</taxon>
        <taxon>Eurotiales</taxon>
        <taxon>Aspergillaceae</taxon>
        <taxon>Aspergillus</taxon>
        <taxon>Aspergillus subgen. Fumigati</taxon>
    </lineage>
</organism>
<dbReference type="Proteomes" id="UP000465221">
    <property type="component" value="Unassembled WGS sequence"/>
</dbReference>